<comment type="caution">
    <text evidence="8">The sequence shown here is derived from an EMBL/GenBank/DDBJ whole genome shotgun (WGS) entry which is preliminary data.</text>
</comment>
<protein>
    <recommendedName>
        <fullName evidence="6">RHOMBOID-like protein</fullName>
        <ecNumber evidence="6">3.4.21.105</ecNumber>
    </recommendedName>
</protein>
<keyword evidence="6" id="KW-0378">Hydrolase</keyword>
<comment type="function">
    <text evidence="6">Serine protease involved in intramembrane proteolysis.</text>
</comment>
<feature type="transmembrane region" description="Helical" evidence="6">
    <location>
        <begin position="199"/>
        <end position="220"/>
    </location>
</feature>
<dbReference type="Pfam" id="PF01694">
    <property type="entry name" value="Rhomboid"/>
    <property type="match status" value="1"/>
</dbReference>
<gene>
    <name evidence="8" type="ORF">RND81_14G119000</name>
</gene>
<dbReference type="EC" id="3.4.21.105" evidence="6"/>
<evidence type="ECO:0000313" key="9">
    <source>
        <dbReference type="Proteomes" id="UP001443914"/>
    </source>
</evidence>
<dbReference type="GO" id="GO:0006508">
    <property type="term" value="P:proteolysis"/>
    <property type="evidence" value="ECO:0007669"/>
    <property type="project" value="UniProtKB-KW"/>
</dbReference>
<evidence type="ECO:0000256" key="2">
    <source>
        <dbReference type="ARBA" id="ARBA00009045"/>
    </source>
</evidence>
<evidence type="ECO:0000256" key="6">
    <source>
        <dbReference type="RuleBase" id="RU362115"/>
    </source>
</evidence>
<evidence type="ECO:0000256" key="1">
    <source>
        <dbReference type="ARBA" id="ARBA00004141"/>
    </source>
</evidence>
<dbReference type="InterPro" id="IPR022764">
    <property type="entry name" value="Peptidase_S54_rhomboid_dom"/>
</dbReference>
<dbReference type="Proteomes" id="UP001443914">
    <property type="component" value="Unassembled WGS sequence"/>
</dbReference>
<reference evidence="8" key="1">
    <citation type="submission" date="2024-03" db="EMBL/GenBank/DDBJ databases">
        <title>WGS assembly of Saponaria officinalis var. Norfolk2.</title>
        <authorList>
            <person name="Jenkins J."/>
            <person name="Shu S."/>
            <person name="Grimwood J."/>
            <person name="Barry K."/>
            <person name="Goodstein D."/>
            <person name="Schmutz J."/>
            <person name="Leebens-Mack J."/>
            <person name="Osbourn A."/>
        </authorList>
    </citation>
    <scope>NUCLEOTIDE SEQUENCE [LARGE SCALE GENOMIC DNA]</scope>
    <source>
        <strain evidence="8">JIC</strain>
    </source>
</reference>
<keyword evidence="9" id="KW-1185">Reference proteome</keyword>
<dbReference type="GO" id="GO:0016020">
    <property type="term" value="C:membrane"/>
    <property type="evidence" value="ECO:0007669"/>
    <property type="project" value="UniProtKB-SubCell"/>
</dbReference>
<accession>A0AAW1GRB4</accession>
<feature type="transmembrane region" description="Helical" evidence="6">
    <location>
        <begin position="147"/>
        <end position="164"/>
    </location>
</feature>
<evidence type="ECO:0000313" key="8">
    <source>
        <dbReference type="EMBL" id="KAK9665543.1"/>
    </source>
</evidence>
<dbReference type="EMBL" id="JBDFQZ010000014">
    <property type="protein sequence ID" value="KAK9665543.1"/>
    <property type="molecule type" value="Genomic_DNA"/>
</dbReference>
<keyword evidence="5 6" id="KW-0472">Membrane</keyword>
<proteinExistence type="inferred from homology"/>
<keyword evidence="6" id="KW-0645">Protease</keyword>
<dbReference type="InterPro" id="IPR002610">
    <property type="entry name" value="Peptidase_S54_rhomboid-like"/>
</dbReference>
<comment type="subcellular location">
    <subcellularLocation>
        <location evidence="1 6">Membrane</location>
        <topology evidence="1 6">Multi-pass membrane protein</topology>
    </subcellularLocation>
</comment>
<feature type="transmembrane region" description="Helical" evidence="6">
    <location>
        <begin position="35"/>
        <end position="53"/>
    </location>
</feature>
<dbReference type="GO" id="GO:0004252">
    <property type="term" value="F:serine-type endopeptidase activity"/>
    <property type="evidence" value="ECO:0007669"/>
    <property type="project" value="InterPro"/>
</dbReference>
<evidence type="ECO:0000259" key="7">
    <source>
        <dbReference type="Pfam" id="PF01694"/>
    </source>
</evidence>
<comment type="catalytic activity">
    <reaction evidence="6">
        <text>Cleaves type-1 transmembrane domains using a catalytic dyad composed of serine and histidine that are contributed by different transmembrane domains.</text>
        <dbReference type="EC" id="3.4.21.105"/>
    </reaction>
</comment>
<dbReference type="AlphaFoldDB" id="A0AAW1GRB4"/>
<evidence type="ECO:0000256" key="5">
    <source>
        <dbReference type="ARBA" id="ARBA00023136"/>
    </source>
</evidence>
<organism evidence="8 9">
    <name type="scientific">Saponaria officinalis</name>
    <name type="common">Common soapwort</name>
    <name type="synonym">Lychnis saponaria</name>
    <dbReference type="NCBI Taxonomy" id="3572"/>
    <lineage>
        <taxon>Eukaryota</taxon>
        <taxon>Viridiplantae</taxon>
        <taxon>Streptophyta</taxon>
        <taxon>Embryophyta</taxon>
        <taxon>Tracheophyta</taxon>
        <taxon>Spermatophyta</taxon>
        <taxon>Magnoliopsida</taxon>
        <taxon>eudicotyledons</taxon>
        <taxon>Gunneridae</taxon>
        <taxon>Pentapetalae</taxon>
        <taxon>Caryophyllales</taxon>
        <taxon>Caryophyllaceae</taxon>
        <taxon>Caryophylleae</taxon>
        <taxon>Saponaria</taxon>
    </lineage>
</organism>
<dbReference type="InterPro" id="IPR035952">
    <property type="entry name" value="Rhomboid-like_sf"/>
</dbReference>
<dbReference type="SUPFAM" id="SSF144091">
    <property type="entry name" value="Rhomboid-like"/>
    <property type="match status" value="1"/>
</dbReference>
<keyword evidence="6" id="KW-0720">Serine protease</keyword>
<keyword evidence="3 6" id="KW-0812">Transmembrane</keyword>
<comment type="similarity">
    <text evidence="2 6">Belongs to the peptidase S54 family.</text>
</comment>
<keyword evidence="4 6" id="KW-1133">Transmembrane helix</keyword>
<feature type="transmembrane region" description="Helical" evidence="6">
    <location>
        <begin position="268"/>
        <end position="290"/>
    </location>
</feature>
<dbReference type="PANTHER" id="PTHR22936:SF86">
    <property type="entry name" value="RHOMBOID-LIKE PROTEIN 3"/>
    <property type="match status" value="1"/>
</dbReference>
<feature type="transmembrane region" description="Helical" evidence="6">
    <location>
        <begin position="176"/>
        <end position="193"/>
    </location>
</feature>
<evidence type="ECO:0000256" key="4">
    <source>
        <dbReference type="ARBA" id="ARBA00022989"/>
    </source>
</evidence>
<evidence type="ECO:0000256" key="3">
    <source>
        <dbReference type="ARBA" id="ARBA00022692"/>
    </source>
</evidence>
<feature type="transmembrane region" description="Helical" evidence="6">
    <location>
        <begin position="227"/>
        <end position="243"/>
    </location>
</feature>
<dbReference type="PANTHER" id="PTHR22936">
    <property type="entry name" value="RHOMBOID-RELATED"/>
    <property type="match status" value="1"/>
</dbReference>
<name>A0AAW1GRB4_SAPOF</name>
<feature type="transmembrane region" description="Helical" evidence="6">
    <location>
        <begin position="114"/>
        <end position="135"/>
    </location>
</feature>
<sequence>MEIEEERQNNRVITRGYMPSNIIMWDDLEIEWKSWIIPIIMMINVIMFIITMFNNKCYLHGGACVMKFLGKFSFEPFSHNPLLGPSYQTLLKMGAIDGATIAQHHQGWRLITSIWLHTGLLHLLVTIFSLFFIGIRLEQQFGFVRTGVIYIIAGIGGNIVACLFDPKHVSVGASSALLGLIAAMFSELLTNWTTYANKIAAGITLSLSLIINVVVAIVPYHGHISHALGGFMTGFLLGFVLLARPKEWLTRQHITSNVFKSKYKPHQYALGVTSLVLLIIGYILGLVMLFKAKPKN</sequence>
<feature type="domain" description="Peptidase S54 rhomboid" evidence="7">
    <location>
        <begin position="105"/>
        <end position="243"/>
    </location>
</feature>
<dbReference type="Gene3D" id="1.20.1540.10">
    <property type="entry name" value="Rhomboid-like"/>
    <property type="match status" value="1"/>
</dbReference>